<keyword evidence="3" id="KW-1185">Reference proteome</keyword>
<accession>A0A1H1PD03</accession>
<gene>
    <name evidence="2" type="ORF">SAMN05216598_0479</name>
</gene>
<protein>
    <recommendedName>
        <fullName evidence="1">Anti-bacteriophage protein A/HamA C-terminal domain-containing protein</fullName>
    </recommendedName>
</protein>
<dbReference type="EMBL" id="LT629777">
    <property type="protein sequence ID" value="SDS08980.1"/>
    <property type="molecule type" value="Genomic_DNA"/>
</dbReference>
<feature type="domain" description="Anti-bacteriophage protein A/HamA C-terminal" evidence="1">
    <location>
        <begin position="17"/>
        <end position="266"/>
    </location>
</feature>
<evidence type="ECO:0000313" key="3">
    <source>
        <dbReference type="Proteomes" id="UP000199524"/>
    </source>
</evidence>
<name>A0A1H1PD03_9PSED</name>
<organism evidence="2 3">
    <name type="scientific">Pseudomonas asplenii</name>
    <dbReference type="NCBI Taxonomy" id="53407"/>
    <lineage>
        <taxon>Bacteria</taxon>
        <taxon>Pseudomonadati</taxon>
        <taxon>Pseudomonadota</taxon>
        <taxon>Gammaproteobacteria</taxon>
        <taxon>Pseudomonadales</taxon>
        <taxon>Pseudomonadaceae</taxon>
        <taxon>Pseudomonas</taxon>
    </lineage>
</organism>
<sequence length="270" mass="30673">MTSLAAHLSWLEPKGTYTSACGRSIPVYRFNHNALDTSIMSGWARHFRNHYCSDQELRYLKNPTKTNSEYLITEKFPSESIAPGPSIRAGDFAEILIADYLQYIRNYAVPRTRYDRKIIANESSKGSDVIAFKKNPNVISEKDELLIFEVKAKATEKTKINVLQNAIDDSIKDEIRIAESLNAMRQRLYDRQDFDGVDLIERFQREPDYPCKRKYGAAAVYTESSLHESVVCTSHAGNHPSADSLELLVVSGVELMSLIHELYRRAADEA</sequence>
<dbReference type="Proteomes" id="UP000199524">
    <property type="component" value="Chromosome I"/>
</dbReference>
<dbReference type="RefSeq" id="WP_090202121.1">
    <property type="nucleotide sequence ID" value="NZ_LT629777.1"/>
</dbReference>
<proteinExistence type="predicted"/>
<evidence type="ECO:0000313" key="2">
    <source>
        <dbReference type="EMBL" id="SDS08980.1"/>
    </source>
</evidence>
<dbReference type="AlphaFoldDB" id="A0A1H1PD03"/>
<evidence type="ECO:0000259" key="1">
    <source>
        <dbReference type="Pfam" id="PF08878"/>
    </source>
</evidence>
<dbReference type="Pfam" id="PF08878">
    <property type="entry name" value="HamA"/>
    <property type="match status" value="1"/>
</dbReference>
<dbReference type="GeneID" id="300205530"/>
<dbReference type="InterPro" id="IPR014976">
    <property type="entry name" value="AbpA_HamA_C"/>
</dbReference>
<reference evidence="3" key="1">
    <citation type="submission" date="2016-10" db="EMBL/GenBank/DDBJ databases">
        <authorList>
            <person name="Varghese N."/>
            <person name="Submissions S."/>
        </authorList>
    </citation>
    <scope>NUCLEOTIDE SEQUENCE [LARGE SCALE GENOMIC DNA]</scope>
    <source>
        <strain evidence="3">ATCC 23835</strain>
    </source>
</reference>